<dbReference type="Proteomes" id="UP001233999">
    <property type="component" value="Unassembled WGS sequence"/>
</dbReference>
<evidence type="ECO:0000313" key="2">
    <source>
        <dbReference type="Proteomes" id="UP001233999"/>
    </source>
</evidence>
<proteinExistence type="predicted"/>
<protein>
    <submittedName>
        <fullName evidence="1">Uncharacterized protein</fullName>
    </submittedName>
</protein>
<evidence type="ECO:0000313" key="1">
    <source>
        <dbReference type="EMBL" id="KAJ9592820.1"/>
    </source>
</evidence>
<dbReference type="EMBL" id="JASPKZ010003802">
    <property type="protein sequence ID" value="KAJ9592820.1"/>
    <property type="molecule type" value="Genomic_DNA"/>
</dbReference>
<organism evidence="1 2">
    <name type="scientific">Diploptera punctata</name>
    <name type="common">Pacific beetle cockroach</name>
    <dbReference type="NCBI Taxonomy" id="6984"/>
    <lineage>
        <taxon>Eukaryota</taxon>
        <taxon>Metazoa</taxon>
        <taxon>Ecdysozoa</taxon>
        <taxon>Arthropoda</taxon>
        <taxon>Hexapoda</taxon>
        <taxon>Insecta</taxon>
        <taxon>Pterygota</taxon>
        <taxon>Neoptera</taxon>
        <taxon>Polyneoptera</taxon>
        <taxon>Dictyoptera</taxon>
        <taxon>Blattodea</taxon>
        <taxon>Blaberoidea</taxon>
        <taxon>Blaberidae</taxon>
        <taxon>Diplopterinae</taxon>
        <taxon>Diploptera</taxon>
    </lineage>
</organism>
<gene>
    <name evidence="1" type="ORF">L9F63_015511</name>
</gene>
<keyword evidence="2" id="KW-1185">Reference proteome</keyword>
<reference evidence="1" key="1">
    <citation type="journal article" date="2023" name="IScience">
        <title>Live-bearing cockroach genome reveals convergent evolutionary mechanisms linked to viviparity in insects and beyond.</title>
        <authorList>
            <person name="Fouks B."/>
            <person name="Harrison M.C."/>
            <person name="Mikhailova A.A."/>
            <person name="Marchal E."/>
            <person name="English S."/>
            <person name="Carruthers M."/>
            <person name="Jennings E.C."/>
            <person name="Chiamaka E.L."/>
            <person name="Frigard R.A."/>
            <person name="Pippel M."/>
            <person name="Attardo G.M."/>
            <person name="Benoit J.B."/>
            <person name="Bornberg-Bauer E."/>
            <person name="Tobe S.S."/>
        </authorList>
    </citation>
    <scope>NUCLEOTIDE SEQUENCE</scope>
    <source>
        <strain evidence="1">Stay&amp;Tobe</strain>
    </source>
</reference>
<accession>A0AAD8A550</accession>
<comment type="caution">
    <text evidence="1">The sequence shown here is derived from an EMBL/GenBank/DDBJ whole genome shotgun (WGS) entry which is preliminary data.</text>
</comment>
<feature type="non-terminal residue" evidence="1">
    <location>
        <position position="85"/>
    </location>
</feature>
<name>A0AAD8A550_DIPPU</name>
<sequence length="85" mass="9677">KYRSMRFPDSQAIIWFISGSTENGDNRTVDGQRILSVGIVAEDEHDCLKPLCHGSMNSMRNSVSDLDFYSHTNYDFGRSGFRHCV</sequence>
<dbReference type="AlphaFoldDB" id="A0AAD8A550"/>
<reference evidence="1" key="2">
    <citation type="submission" date="2023-05" db="EMBL/GenBank/DDBJ databases">
        <authorList>
            <person name="Fouks B."/>
        </authorList>
    </citation>
    <scope>NUCLEOTIDE SEQUENCE</scope>
    <source>
        <strain evidence="1">Stay&amp;Tobe</strain>
        <tissue evidence="1">Testes</tissue>
    </source>
</reference>
<feature type="non-terminal residue" evidence="1">
    <location>
        <position position="1"/>
    </location>
</feature>